<keyword evidence="1" id="KW-1133">Transmembrane helix</keyword>
<evidence type="ECO:0000256" key="2">
    <source>
        <dbReference type="SAM" id="SignalP"/>
    </source>
</evidence>
<name>A0A7X0IIT5_9ACTN</name>
<dbReference type="RefSeq" id="WP_343072757.1">
    <property type="nucleotide sequence ID" value="NZ_BAAALO010000086.1"/>
</dbReference>
<protein>
    <recommendedName>
        <fullName evidence="5">DUF2752 domain-containing protein</fullName>
    </recommendedName>
</protein>
<comment type="caution">
    <text evidence="3">The sequence shown here is derived from an EMBL/GenBank/DDBJ whole genome shotgun (WGS) entry which is preliminary data.</text>
</comment>
<feature type="signal peptide" evidence="2">
    <location>
        <begin position="1"/>
        <end position="21"/>
    </location>
</feature>
<evidence type="ECO:0008006" key="5">
    <source>
        <dbReference type="Google" id="ProtNLM"/>
    </source>
</evidence>
<keyword evidence="4" id="KW-1185">Reference proteome</keyword>
<evidence type="ECO:0000313" key="4">
    <source>
        <dbReference type="Proteomes" id="UP000555564"/>
    </source>
</evidence>
<feature type="transmembrane region" description="Helical" evidence="1">
    <location>
        <begin position="72"/>
        <end position="96"/>
    </location>
</feature>
<sequence length="140" mass="14859">MRAPMGSRVAMWSRVAPLGVAAPAAAGVAYVGAVDPGVPGHYPPCPLLWLTGLYCPGCGGLRALHALTHGDVVAAAGLNPLLLVTIPVVAVVWSVWAVRAWRGRPQRWGPRWSVVIWGYLVLMMVFGVVRNLPFAAFLAP</sequence>
<evidence type="ECO:0000256" key="1">
    <source>
        <dbReference type="SAM" id="Phobius"/>
    </source>
</evidence>
<feature type="chain" id="PRO_5031099038" description="DUF2752 domain-containing protein" evidence="2">
    <location>
        <begin position="22"/>
        <end position="140"/>
    </location>
</feature>
<dbReference type="InterPro" id="IPR021215">
    <property type="entry name" value="DUF2752"/>
</dbReference>
<evidence type="ECO:0000313" key="3">
    <source>
        <dbReference type="EMBL" id="MBB6474477.1"/>
    </source>
</evidence>
<dbReference type="EMBL" id="JACHIU010000001">
    <property type="protein sequence ID" value="MBB6474477.1"/>
    <property type="molecule type" value="Genomic_DNA"/>
</dbReference>
<dbReference type="Proteomes" id="UP000555564">
    <property type="component" value="Unassembled WGS sequence"/>
</dbReference>
<feature type="transmembrane region" description="Helical" evidence="1">
    <location>
        <begin position="116"/>
        <end position="139"/>
    </location>
</feature>
<organism evidence="3 4">
    <name type="scientific">Sphaerisporangium rubeum</name>
    <dbReference type="NCBI Taxonomy" id="321317"/>
    <lineage>
        <taxon>Bacteria</taxon>
        <taxon>Bacillati</taxon>
        <taxon>Actinomycetota</taxon>
        <taxon>Actinomycetes</taxon>
        <taxon>Streptosporangiales</taxon>
        <taxon>Streptosporangiaceae</taxon>
        <taxon>Sphaerisporangium</taxon>
    </lineage>
</organism>
<dbReference type="Pfam" id="PF10825">
    <property type="entry name" value="DUF2752"/>
    <property type="match status" value="1"/>
</dbReference>
<gene>
    <name evidence="3" type="ORF">BJ992_003908</name>
</gene>
<proteinExistence type="predicted"/>
<dbReference type="AlphaFoldDB" id="A0A7X0IIT5"/>
<accession>A0A7X0IIT5</accession>
<keyword evidence="1" id="KW-0472">Membrane</keyword>
<keyword evidence="2" id="KW-0732">Signal</keyword>
<reference evidence="3 4" key="1">
    <citation type="submission" date="2020-08" db="EMBL/GenBank/DDBJ databases">
        <title>Sequencing the genomes of 1000 actinobacteria strains.</title>
        <authorList>
            <person name="Klenk H.-P."/>
        </authorList>
    </citation>
    <scope>NUCLEOTIDE SEQUENCE [LARGE SCALE GENOMIC DNA]</scope>
    <source>
        <strain evidence="3 4">DSM 44936</strain>
    </source>
</reference>
<keyword evidence="1" id="KW-0812">Transmembrane</keyword>